<dbReference type="Proteomes" id="UP000037069">
    <property type="component" value="Unassembled WGS sequence"/>
</dbReference>
<feature type="region of interest" description="Disordered" evidence="1">
    <location>
        <begin position="99"/>
        <end position="126"/>
    </location>
</feature>
<sequence>MDLQNVLLSVGIILLALTICNGNTIKPLDKAPIIGVRLPVTVPVYVAQQPVNTGSAVYPYYYYYPQSQYPNTGVVYQPSLTGVQYPYYGWSNTPTYKPAIPTAPTDTTGGGAGDSHDPKKDVEYIY</sequence>
<gene>
    <name evidence="3" type="ORF">FF38_07845</name>
</gene>
<feature type="signal peptide" evidence="2">
    <location>
        <begin position="1"/>
        <end position="22"/>
    </location>
</feature>
<evidence type="ECO:0000256" key="1">
    <source>
        <dbReference type="SAM" id="MobiDB-lite"/>
    </source>
</evidence>
<proteinExistence type="predicted"/>
<name>A0A0L0BXU6_LUCCU</name>
<evidence type="ECO:0000313" key="4">
    <source>
        <dbReference type="Proteomes" id="UP000037069"/>
    </source>
</evidence>
<feature type="chain" id="PRO_5005535231" evidence="2">
    <location>
        <begin position="23"/>
        <end position="126"/>
    </location>
</feature>
<dbReference type="EMBL" id="JRES01001168">
    <property type="protein sequence ID" value="KNC24840.1"/>
    <property type="molecule type" value="Genomic_DNA"/>
</dbReference>
<keyword evidence="4" id="KW-1185">Reference proteome</keyword>
<dbReference type="AlphaFoldDB" id="A0A0L0BXU6"/>
<feature type="compositionally biased region" description="Basic and acidic residues" evidence="1">
    <location>
        <begin position="114"/>
        <end position="126"/>
    </location>
</feature>
<comment type="caution">
    <text evidence="3">The sequence shown here is derived from an EMBL/GenBank/DDBJ whole genome shotgun (WGS) entry which is preliminary data.</text>
</comment>
<protein>
    <submittedName>
        <fullName evidence="3">Uncharacterized protein</fullName>
    </submittedName>
</protein>
<organism evidence="3 4">
    <name type="scientific">Lucilia cuprina</name>
    <name type="common">Green bottle fly</name>
    <name type="synonym">Australian sheep blowfly</name>
    <dbReference type="NCBI Taxonomy" id="7375"/>
    <lineage>
        <taxon>Eukaryota</taxon>
        <taxon>Metazoa</taxon>
        <taxon>Ecdysozoa</taxon>
        <taxon>Arthropoda</taxon>
        <taxon>Hexapoda</taxon>
        <taxon>Insecta</taxon>
        <taxon>Pterygota</taxon>
        <taxon>Neoptera</taxon>
        <taxon>Endopterygota</taxon>
        <taxon>Diptera</taxon>
        <taxon>Brachycera</taxon>
        <taxon>Muscomorpha</taxon>
        <taxon>Oestroidea</taxon>
        <taxon>Calliphoridae</taxon>
        <taxon>Luciliinae</taxon>
        <taxon>Lucilia</taxon>
    </lineage>
</organism>
<evidence type="ECO:0000256" key="2">
    <source>
        <dbReference type="SAM" id="SignalP"/>
    </source>
</evidence>
<reference evidence="3 4" key="1">
    <citation type="journal article" date="2015" name="Nat. Commun.">
        <title>Lucilia cuprina genome unlocks parasitic fly biology to underpin future interventions.</title>
        <authorList>
            <person name="Anstead C.A."/>
            <person name="Korhonen P.K."/>
            <person name="Young N.D."/>
            <person name="Hall R.S."/>
            <person name="Jex A.R."/>
            <person name="Murali S.C."/>
            <person name="Hughes D.S."/>
            <person name="Lee S.F."/>
            <person name="Perry T."/>
            <person name="Stroehlein A.J."/>
            <person name="Ansell B.R."/>
            <person name="Breugelmans B."/>
            <person name="Hofmann A."/>
            <person name="Qu J."/>
            <person name="Dugan S."/>
            <person name="Lee S.L."/>
            <person name="Chao H."/>
            <person name="Dinh H."/>
            <person name="Han Y."/>
            <person name="Doddapaneni H.V."/>
            <person name="Worley K.C."/>
            <person name="Muzny D.M."/>
            <person name="Ioannidis P."/>
            <person name="Waterhouse R.M."/>
            <person name="Zdobnov E.M."/>
            <person name="James P.J."/>
            <person name="Bagnall N.H."/>
            <person name="Kotze A.C."/>
            <person name="Gibbs R.A."/>
            <person name="Richards S."/>
            <person name="Batterham P."/>
            <person name="Gasser R.B."/>
        </authorList>
    </citation>
    <scope>NUCLEOTIDE SEQUENCE [LARGE SCALE GENOMIC DNA]</scope>
    <source>
        <strain evidence="3 4">LS</strain>
        <tissue evidence="3">Full body</tissue>
    </source>
</reference>
<keyword evidence="2" id="KW-0732">Signal</keyword>
<accession>A0A0L0BXU6</accession>
<evidence type="ECO:0000313" key="3">
    <source>
        <dbReference type="EMBL" id="KNC24840.1"/>
    </source>
</evidence>